<accession>A0A9D9N1Q5</accession>
<dbReference type="Proteomes" id="UP000823638">
    <property type="component" value="Unassembled WGS sequence"/>
</dbReference>
<dbReference type="InterPro" id="IPR012505">
    <property type="entry name" value="YbbR"/>
</dbReference>
<protein>
    <recommendedName>
        <fullName evidence="4">YbbR-like domain-containing protein</fullName>
    </recommendedName>
</protein>
<comment type="caution">
    <text evidence="2">The sequence shown here is derived from an EMBL/GenBank/DDBJ whole genome shotgun (WGS) entry which is preliminary data.</text>
</comment>
<gene>
    <name evidence="2" type="ORF">IAA81_03270</name>
</gene>
<dbReference type="Gene3D" id="2.170.120.40">
    <property type="entry name" value="YbbR-like domain"/>
    <property type="match status" value="1"/>
</dbReference>
<reference evidence="2" key="2">
    <citation type="journal article" date="2021" name="PeerJ">
        <title>Extensive microbial diversity within the chicken gut microbiome revealed by metagenomics and culture.</title>
        <authorList>
            <person name="Gilroy R."/>
            <person name="Ravi A."/>
            <person name="Getino M."/>
            <person name="Pursley I."/>
            <person name="Horton D.L."/>
            <person name="Alikhan N.F."/>
            <person name="Baker D."/>
            <person name="Gharbi K."/>
            <person name="Hall N."/>
            <person name="Watson M."/>
            <person name="Adriaenssens E.M."/>
            <person name="Foster-Nyarko E."/>
            <person name="Jarju S."/>
            <person name="Secka A."/>
            <person name="Antonio M."/>
            <person name="Oren A."/>
            <person name="Chaudhuri R.R."/>
            <person name="La Ragione R."/>
            <person name="Hildebrand F."/>
            <person name="Pallen M.J."/>
        </authorList>
    </citation>
    <scope>NUCLEOTIDE SEQUENCE</scope>
    <source>
        <strain evidence="2">10532</strain>
    </source>
</reference>
<feature type="transmembrane region" description="Helical" evidence="1">
    <location>
        <begin position="12"/>
        <end position="30"/>
    </location>
</feature>
<organism evidence="2 3">
    <name type="scientific">Candidatus Gallitreponema excrementavium</name>
    <dbReference type="NCBI Taxonomy" id="2840840"/>
    <lineage>
        <taxon>Bacteria</taxon>
        <taxon>Pseudomonadati</taxon>
        <taxon>Spirochaetota</taxon>
        <taxon>Spirochaetia</taxon>
        <taxon>Spirochaetales</taxon>
        <taxon>Candidatus Gallitreponema</taxon>
    </lineage>
</organism>
<dbReference type="InterPro" id="IPR053154">
    <property type="entry name" value="c-di-AMP_regulator"/>
</dbReference>
<dbReference type="PANTHER" id="PTHR37804:SF1">
    <property type="entry name" value="CDAA REGULATORY PROTEIN CDAR"/>
    <property type="match status" value="1"/>
</dbReference>
<keyword evidence="1" id="KW-0472">Membrane</keyword>
<proteinExistence type="predicted"/>
<reference evidence="2" key="1">
    <citation type="submission" date="2020-10" db="EMBL/GenBank/DDBJ databases">
        <authorList>
            <person name="Gilroy R."/>
        </authorList>
    </citation>
    <scope>NUCLEOTIDE SEQUENCE</scope>
    <source>
        <strain evidence="2">10532</strain>
    </source>
</reference>
<dbReference type="Pfam" id="PF07949">
    <property type="entry name" value="YbbR"/>
    <property type="match status" value="1"/>
</dbReference>
<dbReference type="EMBL" id="JADIMM010000040">
    <property type="protein sequence ID" value="MBO8457231.1"/>
    <property type="molecule type" value="Genomic_DNA"/>
</dbReference>
<dbReference type="PANTHER" id="PTHR37804">
    <property type="entry name" value="CDAA REGULATORY PROTEIN CDAR"/>
    <property type="match status" value="1"/>
</dbReference>
<name>A0A9D9N1Q5_9SPIR</name>
<evidence type="ECO:0000313" key="3">
    <source>
        <dbReference type="Proteomes" id="UP000823638"/>
    </source>
</evidence>
<keyword evidence="1" id="KW-0812">Transmembrane</keyword>
<sequence>MRIKSFFESIFNNWFAKICCLILAVVLYSLCKFNNLEQQYLSVSLNVIPSSVFSPGEVLPTLVRVHLRGEQNTTNSIKDKDIYVYVDFSEVENSGNYRFPVKYRLSGIALEADPLEVTIEPSEIEVKMEQKVSTYVSVTPSFKGYAEKGYEFSGYEVNPSTVEISGPKSVIDKISDISTEPIEVSGRNKGFTDTVSYNIVSPLVTISGPERVVVDVKIQKTNIIKTYEKIPVQLINQGEGLSLSANIDSCSVQLTGASKDLELLKDEDLFVTADCSQIKGPGVYTLKLAYATPSGLKLNSIEPEEITVVSDLSEEDLSIKRVEAQDDFGDRD</sequence>
<evidence type="ECO:0000313" key="2">
    <source>
        <dbReference type="EMBL" id="MBO8457231.1"/>
    </source>
</evidence>
<evidence type="ECO:0008006" key="4">
    <source>
        <dbReference type="Google" id="ProtNLM"/>
    </source>
</evidence>
<keyword evidence="1" id="KW-1133">Transmembrane helix</keyword>
<evidence type="ECO:0000256" key="1">
    <source>
        <dbReference type="SAM" id="Phobius"/>
    </source>
</evidence>
<dbReference type="AlphaFoldDB" id="A0A9D9N1Q5"/>
<dbReference type="Gene3D" id="2.170.120.30">
    <property type="match status" value="2"/>
</dbReference>